<dbReference type="GeneID" id="89927314"/>
<dbReference type="RefSeq" id="XP_064658131.1">
    <property type="nucleotide sequence ID" value="XM_064803216.1"/>
</dbReference>
<feature type="domain" description="DUF7924" evidence="1">
    <location>
        <begin position="42"/>
        <end position="230"/>
    </location>
</feature>
<evidence type="ECO:0000259" key="1">
    <source>
        <dbReference type="Pfam" id="PF25545"/>
    </source>
</evidence>
<name>A0AAV9PAS1_9PEZI</name>
<gene>
    <name evidence="2" type="ORF">LTR77_005974</name>
</gene>
<protein>
    <recommendedName>
        <fullName evidence="1">DUF7924 domain-containing protein</fullName>
    </recommendedName>
</protein>
<reference evidence="2 3" key="1">
    <citation type="submission" date="2023-08" db="EMBL/GenBank/DDBJ databases">
        <title>Black Yeasts Isolated from many extreme environments.</title>
        <authorList>
            <person name="Coleine C."/>
            <person name="Stajich J.E."/>
            <person name="Selbmann L."/>
        </authorList>
    </citation>
    <scope>NUCLEOTIDE SEQUENCE [LARGE SCALE GENOMIC DNA]</scope>
    <source>
        <strain evidence="2 3">CCFEE 5935</strain>
    </source>
</reference>
<dbReference type="Proteomes" id="UP001337655">
    <property type="component" value="Unassembled WGS sequence"/>
</dbReference>
<dbReference type="AlphaFoldDB" id="A0AAV9PAS1"/>
<sequence>MLGANLFGHEDEDWEREVIATIRELKSRGIDEEGRVTWQRSHMAVQPALSAHDDDSSAGFSHKLRTPKPTLTVGFTEDAVYGGSAAYREIPLEEWKRSALPIIPVKPTWVFDVQLPYLLVECRSETNTSLLSAQNQAAVAGASALNIMQGIPHLAEQHGWEPFVFSLTSDGPIVELWIHFLTGRSGERYCMAKLSYARLTDEKGTRKIAEDIAAVMKWAHTELLPRVVEAVKESSP</sequence>
<proteinExistence type="predicted"/>
<evidence type="ECO:0000313" key="2">
    <source>
        <dbReference type="EMBL" id="KAK5168665.1"/>
    </source>
</evidence>
<comment type="caution">
    <text evidence="2">The sequence shown here is derived from an EMBL/GenBank/DDBJ whole genome shotgun (WGS) entry which is preliminary data.</text>
</comment>
<accession>A0AAV9PAS1</accession>
<dbReference type="Pfam" id="PF25545">
    <property type="entry name" value="DUF7924"/>
    <property type="match status" value="1"/>
</dbReference>
<dbReference type="InterPro" id="IPR057684">
    <property type="entry name" value="DUF7924"/>
</dbReference>
<keyword evidence="3" id="KW-1185">Reference proteome</keyword>
<organism evidence="2 3">
    <name type="scientific">Saxophila tyrrhenica</name>
    <dbReference type="NCBI Taxonomy" id="1690608"/>
    <lineage>
        <taxon>Eukaryota</taxon>
        <taxon>Fungi</taxon>
        <taxon>Dikarya</taxon>
        <taxon>Ascomycota</taxon>
        <taxon>Pezizomycotina</taxon>
        <taxon>Dothideomycetes</taxon>
        <taxon>Dothideomycetidae</taxon>
        <taxon>Mycosphaerellales</taxon>
        <taxon>Extremaceae</taxon>
        <taxon>Saxophila</taxon>
    </lineage>
</organism>
<dbReference type="EMBL" id="JAVRRT010000009">
    <property type="protein sequence ID" value="KAK5168665.1"/>
    <property type="molecule type" value="Genomic_DNA"/>
</dbReference>
<evidence type="ECO:0000313" key="3">
    <source>
        <dbReference type="Proteomes" id="UP001337655"/>
    </source>
</evidence>